<keyword evidence="2" id="KW-0963">Cytoplasm</keyword>
<dbReference type="GO" id="GO:0035256">
    <property type="term" value="F:G protein-coupled glutamate receptor binding"/>
    <property type="evidence" value="ECO:0007669"/>
    <property type="project" value="InterPro"/>
</dbReference>
<proteinExistence type="inferred from homology"/>
<evidence type="ECO:0000256" key="7">
    <source>
        <dbReference type="SAM" id="Coils"/>
    </source>
</evidence>
<evidence type="ECO:0000256" key="3">
    <source>
        <dbReference type="ARBA" id="ARBA00023018"/>
    </source>
</evidence>
<dbReference type="Pfam" id="PF00568">
    <property type="entry name" value="WH1"/>
    <property type="match status" value="1"/>
</dbReference>
<evidence type="ECO:0000256" key="6">
    <source>
        <dbReference type="ARBA" id="ARBA00034105"/>
    </source>
</evidence>
<protein>
    <submittedName>
        <fullName evidence="9">Homer scaffold protein 3</fullName>
    </submittedName>
</protein>
<dbReference type="Ensembl" id="ENSSTUT00000109131.1">
    <property type="protein sequence ID" value="ENSSTUP00000101744.1"/>
    <property type="gene ID" value="ENSSTUG00000045507.1"/>
</dbReference>
<gene>
    <name evidence="9" type="primary">HOMER3</name>
</gene>
<dbReference type="InterPro" id="IPR000697">
    <property type="entry name" value="WH1/EVH1_dom"/>
</dbReference>
<evidence type="ECO:0000256" key="5">
    <source>
        <dbReference type="ARBA" id="ARBA00023606"/>
    </source>
</evidence>
<reference evidence="9" key="2">
    <citation type="submission" date="2025-09" db="UniProtKB">
        <authorList>
            <consortium name="Ensembl"/>
        </authorList>
    </citation>
    <scope>IDENTIFICATION</scope>
</reference>
<dbReference type="PANTHER" id="PTHR10918">
    <property type="entry name" value="HOMER"/>
    <property type="match status" value="1"/>
</dbReference>
<dbReference type="GO" id="GO:0014069">
    <property type="term" value="C:postsynaptic density"/>
    <property type="evidence" value="ECO:0007669"/>
    <property type="project" value="UniProtKB-SubCell"/>
</dbReference>
<dbReference type="InterPro" id="IPR045027">
    <property type="entry name" value="Homer"/>
</dbReference>
<evidence type="ECO:0000313" key="9">
    <source>
        <dbReference type="Ensembl" id="ENSSTUP00000101744.1"/>
    </source>
</evidence>
<reference evidence="9" key="1">
    <citation type="submission" date="2025-08" db="UniProtKB">
        <authorList>
            <consortium name="Ensembl"/>
        </authorList>
    </citation>
    <scope>IDENTIFICATION</scope>
</reference>
<accession>A0A674E1N0</accession>
<dbReference type="GO" id="GO:0007216">
    <property type="term" value="P:G protein-coupled glutamate receptor signaling pathway"/>
    <property type="evidence" value="ECO:0007669"/>
    <property type="project" value="InterPro"/>
</dbReference>
<comment type="subcellular location">
    <subcellularLocation>
        <location evidence="1">Cytoplasm</location>
    </subcellularLocation>
    <subcellularLocation>
        <location evidence="6">Postsynaptic density</location>
    </subcellularLocation>
</comment>
<dbReference type="SMART" id="SM00461">
    <property type="entry name" value="WH1"/>
    <property type="match status" value="1"/>
</dbReference>
<dbReference type="PROSITE" id="PS50229">
    <property type="entry name" value="WH1"/>
    <property type="match status" value="1"/>
</dbReference>
<comment type="similarity">
    <text evidence="5">Belongs to the Homer family.</text>
</comment>
<dbReference type="Gene3D" id="2.30.29.30">
    <property type="entry name" value="Pleckstrin-homology domain (PH domain)/Phosphotyrosine-binding domain (PTB)"/>
    <property type="match status" value="1"/>
</dbReference>
<dbReference type="FunFam" id="2.30.29.30:FF:000014">
    <property type="entry name" value="Homer homolog 1 (Drosophila)"/>
    <property type="match status" value="1"/>
</dbReference>
<evidence type="ECO:0000256" key="4">
    <source>
        <dbReference type="ARBA" id="ARBA00023054"/>
    </source>
</evidence>
<keyword evidence="10" id="KW-1185">Reference proteome</keyword>
<evidence type="ECO:0000256" key="1">
    <source>
        <dbReference type="ARBA" id="ARBA00004496"/>
    </source>
</evidence>
<organism evidence="9 10">
    <name type="scientific">Salmo trutta</name>
    <name type="common">Brown trout</name>
    <dbReference type="NCBI Taxonomy" id="8032"/>
    <lineage>
        <taxon>Eukaryota</taxon>
        <taxon>Metazoa</taxon>
        <taxon>Chordata</taxon>
        <taxon>Craniata</taxon>
        <taxon>Vertebrata</taxon>
        <taxon>Euteleostomi</taxon>
        <taxon>Actinopterygii</taxon>
        <taxon>Neopterygii</taxon>
        <taxon>Teleostei</taxon>
        <taxon>Protacanthopterygii</taxon>
        <taxon>Salmoniformes</taxon>
        <taxon>Salmonidae</taxon>
        <taxon>Salmoninae</taxon>
        <taxon>Salmo</taxon>
    </lineage>
</organism>
<evidence type="ECO:0000256" key="2">
    <source>
        <dbReference type="ARBA" id="ARBA00022490"/>
    </source>
</evidence>
<dbReference type="SUPFAM" id="SSF50729">
    <property type="entry name" value="PH domain-like"/>
    <property type="match status" value="1"/>
</dbReference>
<feature type="domain" description="WH1" evidence="8">
    <location>
        <begin position="3"/>
        <end position="115"/>
    </location>
</feature>
<dbReference type="Gene3D" id="1.20.5.1700">
    <property type="match status" value="1"/>
</dbReference>
<dbReference type="InterPro" id="IPR011993">
    <property type="entry name" value="PH-like_dom_sf"/>
</dbReference>
<sequence>MSPPCPREQPIFSARAHVFQIDPNTKRNWIPASKHAVTVSFFYDGNRNVYRIISVGGTKAIINCTITPSMTFTRTSQKFGQWADSRANTVYGLGFATEQQLHQFSERFKEVKEAARLAREKSQDKMELANTALSIAAPQDLSDELQSPPVMCVNGPEDKMFRSQSADITLSSEKERIKKMLSEGSICEMNLEAELFTLQDSNSKLVAALHEANNNVEQWKKQLVAYQEETERLRDQVADLEAHGGHGPSDMLKDELTRSLEELEALLKAKDEEIHILQNKKEEYHEMEQEREEAIHRLQEMEMRNLELERRVQNVEQNLSASLEERDRTESEVQRAIEILDVKIFDLNDLRQSLVKLIDK</sequence>
<dbReference type="InterPro" id="IPR044100">
    <property type="entry name" value="Homer_EVH1"/>
</dbReference>
<evidence type="ECO:0000313" key="10">
    <source>
        <dbReference type="Proteomes" id="UP000472277"/>
    </source>
</evidence>
<dbReference type="GO" id="GO:0005737">
    <property type="term" value="C:cytoplasm"/>
    <property type="evidence" value="ECO:0007669"/>
    <property type="project" value="UniProtKB-SubCell"/>
</dbReference>
<dbReference type="Proteomes" id="UP000472277">
    <property type="component" value="Chromosome 21"/>
</dbReference>
<dbReference type="AlphaFoldDB" id="A0A674E1N0"/>
<evidence type="ECO:0000259" key="8">
    <source>
        <dbReference type="PROSITE" id="PS50229"/>
    </source>
</evidence>
<keyword evidence="4 7" id="KW-0175">Coiled coil</keyword>
<name>A0A674E1N0_SALTR</name>
<keyword evidence="3" id="KW-0770">Synapse</keyword>
<feature type="coiled-coil region" evidence="7">
    <location>
        <begin position="202"/>
        <end position="332"/>
    </location>
</feature>
<dbReference type="CDD" id="cd01206">
    <property type="entry name" value="EVH1_Homer_Vesl"/>
    <property type="match status" value="1"/>
</dbReference>
<dbReference type="GeneTree" id="ENSGT00940000158081"/>